<proteinExistence type="inferred from homology"/>
<keyword evidence="3" id="KW-0479">Metal-binding</keyword>
<dbReference type="InterPro" id="IPR032696">
    <property type="entry name" value="SQ_cyclase_C"/>
</dbReference>
<dbReference type="RefSeq" id="WP_190195253.1">
    <property type="nucleotide sequence ID" value="NZ_BMVU01000117.1"/>
</dbReference>
<accession>A0A918P3L2</accession>
<dbReference type="InterPro" id="IPR032697">
    <property type="entry name" value="SQ_cyclase_N"/>
</dbReference>
<gene>
    <name evidence="9" type="ORF">GCM10010358_81090</name>
</gene>
<dbReference type="NCBIfam" id="TIGR01787">
    <property type="entry name" value="squalene_cyclas"/>
    <property type="match status" value="1"/>
</dbReference>
<organism evidence="9 10">
    <name type="scientific">Streptomyces minutiscleroticus</name>
    <dbReference type="NCBI Taxonomy" id="68238"/>
    <lineage>
        <taxon>Bacteria</taxon>
        <taxon>Bacillati</taxon>
        <taxon>Actinomycetota</taxon>
        <taxon>Actinomycetes</taxon>
        <taxon>Kitasatosporales</taxon>
        <taxon>Streptomycetaceae</taxon>
        <taxon>Streptomyces</taxon>
    </lineage>
</organism>
<dbReference type="PANTHER" id="PTHR11764:SF20">
    <property type="entry name" value="LANOSTEROL SYNTHASE"/>
    <property type="match status" value="1"/>
</dbReference>
<comment type="pathway">
    <text evidence="1">Secondary metabolite biosynthesis; hopanoid biosynthesis.</text>
</comment>
<protein>
    <submittedName>
        <fullName evidence="9">Squalene-hopene cyclase</fullName>
    </submittedName>
</protein>
<dbReference type="Pfam" id="PF13249">
    <property type="entry name" value="SQHop_cyclase_N"/>
    <property type="match status" value="1"/>
</dbReference>
<comment type="caution">
    <text evidence="9">The sequence shown here is derived from an EMBL/GenBank/DDBJ whole genome shotgun (WGS) entry which is preliminary data.</text>
</comment>
<dbReference type="PANTHER" id="PTHR11764">
    <property type="entry name" value="TERPENE CYCLASE/MUTASE FAMILY MEMBER"/>
    <property type="match status" value="1"/>
</dbReference>
<reference evidence="9" key="2">
    <citation type="submission" date="2020-09" db="EMBL/GenBank/DDBJ databases">
        <authorList>
            <person name="Sun Q."/>
            <person name="Ohkuma M."/>
        </authorList>
    </citation>
    <scope>NUCLEOTIDE SEQUENCE</scope>
    <source>
        <strain evidence="9">JCM 4790</strain>
    </source>
</reference>
<comment type="similarity">
    <text evidence="2">Belongs to the terpene cyclase/mutase family.</text>
</comment>
<evidence type="ECO:0000256" key="2">
    <source>
        <dbReference type="ARBA" id="ARBA00009755"/>
    </source>
</evidence>
<dbReference type="InterPro" id="IPR018333">
    <property type="entry name" value="Squalene_cyclase"/>
</dbReference>
<evidence type="ECO:0000256" key="4">
    <source>
        <dbReference type="ARBA" id="ARBA00022737"/>
    </source>
</evidence>
<dbReference type="Proteomes" id="UP000619244">
    <property type="component" value="Unassembled WGS sequence"/>
</dbReference>
<keyword evidence="10" id="KW-1185">Reference proteome</keyword>
<dbReference type="Pfam" id="PF13243">
    <property type="entry name" value="SQHop_cyclase_C"/>
    <property type="match status" value="1"/>
</dbReference>
<feature type="region of interest" description="Disordered" evidence="6">
    <location>
        <begin position="1"/>
        <end position="23"/>
    </location>
</feature>
<evidence type="ECO:0000313" key="10">
    <source>
        <dbReference type="Proteomes" id="UP000619244"/>
    </source>
</evidence>
<evidence type="ECO:0000256" key="6">
    <source>
        <dbReference type="SAM" id="MobiDB-lite"/>
    </source>
</evidence>
<feature type="domain" description="Squalene cyclase N-terminal" evidence="8">
    <location>
        <begin position="46"/>
        <end position="331"/>
    </location>
</feature>
<dbReference type="SUPFAM" id="SSF48239">
    <property type="entry name" value="Terpenoid cyclases/Protein prenyltransferases"/>
    <property type="match status" value="2"/>
</dbReference>
<evidence type="ECO:0000313" key="9">
    <source>
        <dbReference type="EMBL" id="GGY17397.1"/>
    </source>
</evidence>
<keyword evidence="4" id="KW-0677">Repeat</keyword>
<evidence type="ECO:0000256" key="3">
    <source>
        <dbReference type="ARBA" id="ARBA00022723"/>
    </source>
</evidence>
<dbReference type="GO" id="GO:0005811">
    <property type="term" value="C:lipid droplet"/>
    <property type="evidence" value="ECO:0007669"/>
    <property type="project" value="InterPro"/>
</dbReference>
<dbReference type="AlphaFoldDB" id="A0A918P3L2"/>
<keyword evidence="5" id="KW-0413">Isomerase</keyword>
<dbReference type="CDD" id="cd02892">
    <property type="entry name" value="SQCY_1"/>
    <property type="match status" value="1"/>
</dbReference>
<dbReference type="GO" id="GO:0016866">
    <property type="term" value="F:intramolecular transferase activity"/>
    <property type="evidence" value="ECO:0007669"/>
    <property type="project" value="InterPro"/>
</dbReference>
<evidence type="ECO:0000259" key="7">
    <source>
        <dbReference type="Pfam" id="PF13243"/>
    </source>
</evidence>
<name>A0A918P3L2_9ACTN</name>
<dbReference type="InterPro" id="IPR008930">
    <property type="entry name" value="Terpenoid_cyclase/PrenylTrfase"/>
</dbReference>
<dbReference type="EMBL" id="BMVU01000117">
    <property type="protein sequence ID" value="GGY17397.1"/>
    <property type="molecule type" value="Genomic_DNA"/>
</dbReference>
<dbReference type="GO" id="GO:0016104">
    <property type="term" value="P:triterpenoid biosynthetic process"/>
    <property type="evidence" value="ECO:0007669"/>
    <property type="project" value="InterPro"/>
</dbReference>
<evidence type="ECO:0000259" key="8">
    <source>
        <dbReference type="Pfam" id="PF13249"/>
    </source>
</evidence>
<dbReference type="SFLD" id="SFLDG01016">
    <property type="entry name" value="Prenyltransferase_Like_2"/>
    <property type="match status" value="1"/>
</dbReference>
<sequence>MTATTDGSTGAVPPRTASATSAEAIDDVSLPAAGTDVAQDAAERAIQRATDFLLSAQDAEGWWKGDLETNVTMDAEDLLLRQFLGVQDESVTRAAALYVRGEQREDGTWTTFHGGPGELSTTIEAYVALRLAGDAPDAPHMAKASAWIRAQGGIAASRVFTRIWLALFGWWKWEDLPELPPELIWFPKWFPLNIYDFGCWARQTVVPLTVVSALRPVRPAPFPLDELHTDPRRPNPPAPLAPAASWDGLFQRLDRVLHGMRPLVPKRLRAAAMNAAARWIIERQENDGCWGGIQPPAVYSVIALHLLGYDLQHPVMRAGLQSLDRFAVWREDGSRMIEACQSPVWDTCLATVALADAGLPADHPALVKAADWMLGEQVVRPGDWSVRRPGLQPGGWAFEFHNDNYPDTDDTAEVVLALRRVRHHDPERVEKAVARGVRWNLGMQSKDGGWGAFDVDNTSAFPDRLPFCDFGEVIDPPSADVTAHVVEMLAVEGLSHDPRTRRGVAWLLANQEENGSWFGRWGVNYVYGTGSVVPALAAAGLPGSHPAIRRAVAWLESVQNDDGGWGEDLRSYDDAGGWGGRGASTASQTGWALMALLAAGERESKAVERGVLWLARTQRADGSWDEPYFTGTGFPWDFSINYHLYRQVFPLTALGRYVHGEPFRTRAAEPGQRTAPAAAGVSATLGRTG</sequence>
<feature type="domain" description="Squalene cyclase C-terminal" evidence="7">
    <location>
        <begin position="342"/>
        <end position="658"/>
    </location>
</feature>
<dbReference type="GO" id="GO:0046872">
    <property type="term" value="F:metal ion binding"/>
    <property type="evidence" value="ECO:0007669"/>
    <property type="project" value="UniProtKB-KW"/>
</dbReference>
<feature type="region of interest" description="Disordered" evidence="6">
    <location>
        <begin position="667"/>
        <end position="689"/>
    </location>
</feature>
<dbReference type="InterPro" id="IPR006400">
    <property type="entry name" value="Hopene-cyclase"/>
</dbReference>
<reference evidence="9" key="1">
    <citation type="journal article" date="2014" name="Int. J. Syst. Evol. Microbiol.">
        <title>Complete genome sequence of Corynebacterium casei LMG S-19264T (=DSM 44701T), isolated from a smear-ripened cheese.</title>
        <authorList>
            <consortium name="US DOE Joint Genome Institute (JGI-PGF)"/>
            <person name="Walter F."/>
            <person name="Albersmeier A."/>
            <person name="Kalinowski J."/>
            <person name="Ruckert C."/>
        </authorList>
    </citation>
    <scope>NUCLEOTIDE SEQUENCE</scope>
    <source>
        <strain evidence="9">JCM 4790</strain>
    </source>
</reference>
<evidence type="ECO:0000256" key="5">
    <source>
        <dbReference type="ARBA" id="ARBA00023235"/>
    </source>
</evidence>
<dbReference type="Gene3D" id="1.50.10.20">
    <property type="match status" value="2"/>
</dbReference>
<dbReference type="NCBIfam" id="TIGR01507">
    <property type="entry name" value="hopene_cyclase"/>
    <property type="match status" value="1"/>
</dbReference>
<evidence type="ECO:0000256" key="1">
    <source>
        <dbReference type="ARBA" id="ARBA00004999"/>
    </source>
</evidence>